<gene>
    <name evidence="1" type="ORF">SAMN05444368_1912</name>
</gene>
<dbReference type="Proteomes" id="UP000185093">
    <property type="component" value="Unassembled WGS sequence"/>
</dbReference>
<sequence length="133" mass="15613">MLVYVLIYEDVFSVYALEKDDGSCDIAELLDISYSKNKEDGNLRAAMVRRIQGLAKGNLPISNVHHSIDKDIWQISSGKYRLLYFYDAGRRIICTHYFVKEKDKTPRKEISKAQKHRDDYFKAKKENTIRFKD</sequence>
<evidence type="ECO:0000313" key="2">
    <source>
        <dbReference type="Proteomes" id="UP000185093"/>
    </source>
</evidence>
<name>A0ABY1JFF5_9BACT</name>
<dbReference type="EMBL" id="FSQZ01000001">
    <property type="protein sequence ID" value="SIN78470.1"/>
    <property type="molecule type" value="Genomic_DNA"/>
</dbReference>
<organism evidence="1 2">
    <name type="scientific">Acetomicrobium flavidum</name>
    <dbReference type="NCBI Taxonomy" id="49896"/>
    <lineage>
        <taxon>Bacteria</taxon>
        <taxon>Thermotogati</taxon>
        <taxon>Synergistota</taxon>
        <taxon>Synergistia</taxon>
        <taxon>Synergistales</taxon>
        <taxon>Acetomicrobiaceae</taxon>
        <taxon>Acetomicrobium</taxon>
    </lineage>
</organism>
<comment type="caution">
    <text evidence="1">The sequence shown here is derived from an EMBL/GenBank/DDBJ whole genome shotgun (WGS) entry which is preliminary data.</text>
</comment>
<reference evidence="1 2" key="1">
    <citation type="submission" date="2016-11" db="EMBL/GenBank/DDBJ databases">
        <authorList>
            <person name="Varghese N."/>
            <person name="Submissions S."/>
        </authorList>
    </citation>
    <scope>NUCLEOTIDE SEQUENCE [LARGE SCALE GENOMIC DNA]</scope>
    <source>
        <strain evidence="1 2">DSM 20664</strain>
    </source>
</reference>
<keyword evidence="2" id="KW-1185">Reference proteome</keyword>
<dbReference type="Pfam" id="PF05973">
    <property type="entry name" value="Gp49"/>
    <property type="match status" value="1"/>
</dbReference>
<dbReference type="RefSeq" id="WP_074200046.1">
    <property type="nucleotide sequence ID" value="NZ_FSQZ01000001.1"/>
</dbReference>
<dbReference type="InterPro" id="IPR009241">
    <property type="entry name" value="HigB-like"/>
</dbReference>
<proteinExistence type="predicted"/>
<evidence type="ECO:0000313" key="1">
    <source>
        <dbReference type="EMBL" id="SIN78470.1"/>
    </source>
</evidence>
<accession>A0ABY1JFF5</accession>
<protein>
    <submittedName>
        <fullName evidence="1">Phage derived protein Gp49-like</fullName>
    </submittedName>
</protein>